<dbReference type="InterPro" id="IPR001805">
    <property type="entry name" value="Adenokinase"/>
</dbReference>
<keyword evidence="7 10" id="KW-0418">Kinase</keyword>
<dbReference type="GO" id="GO:0005634">
    <property type="term" value="C:nucleus"/>
    <property type="evidence" value="ECO:0007669"/>
    <property type="project" value="UniProtKB-SubCell"/>
</dbReference>
<evidence type="ECO:0000256" key="4">
    <source>
        <dbReference type="ARBA" id="ARBA00022679"/>
    </source>
</evidence>
<comment type="subunit">
    <text evidence="10">Monomer.</text>
</comment>
<evidence type="ECO:0000256" key="5">
    <source>
        <dbReference type="ARBA" id="ARBA00022726"/>
    </source>
</evidence>
<accession>A0A9N9T3U1</accession>
<keyword evidence="10" id="KW-0460">Magnesium</keyword>
<comment type="catalytic activity">
    <reaction evidence="10">
        <text>adenosine + ATP = AMP + ADP + H(+)</text>
        <dbReference type="Rhea" id="RHEA:20824"/>
        <dbReference type="ChEBI" id="CHEBI:15378"/>
        <dbReference type="ChEBI" id="CHEBI:16335"/>
        <dbReference type="ChEBI" id="CHEBI:30616"/>
        <dbReference type="ChEBI" id="CHEBI:456215"/>
        <dbReference type="ChEBI" id="CHEBI:456216"/>
        <dbReference type="EC" id="2.7.1.20"/>
    </reaction>
</comment>
<evidence type="ECO:0000256" key="10">
    <source>
        <dbReference type="RuleBase" id="RU368116"/>
    </source>
</evidence>
<feature type="active site" description="Proton acceptor" evidence="9">
    <location>
        <position position="292"/>
    </location>
</feature>
<keyword evidence="6 10" id="KW-0547">Nucleotide-binding</keyword>
<evidence type="ECO:0000256" key="6">
    <source>
        <dbReference type="ARBA" id="ARBA00022741"/>
    </source>
</evidence>
<evidence type="ECO:0000313" key="13">
    <source>
        <dbReference type="Proteomes" id="UP001153709"/>
    </source>
</evidence>
<dbReference type="InterPro" id="IPR011611">
    <property type="entry name" value="PfkB_dom"/>
</dbReference>
<dbReference type="SUPFAM" id="SSF53613">
    <property type="entry name" value="Ribokinase-like"/>
    <property type="match status" value="1"/>
</dbReference>
<feature type="domain" description="Carbohydrate kinase PfkB" evidence="11">
    <location>
        <begin position="46"/>
        <end position="331"/>
    </location>
</feature>
<dbReference type="CDD" id="cd01168">
    <property type="entry name" value="adenosine_kinase"/>
    <property type="match status" value="1"/>
</dbReference>
<comment type="function">
    <text evidence="10">ATP dependent phosphorylation of adenosine and other related nucleoside analogs to monophosphate derivatives.</text>
</comment>
<comment type="similarity">
    <text evidence="2 10">Belongs to the carbohydrate kinase PfkB family.</text>
</comment>
<organism evidence="12 13">
    <name type="scientific">Diabrotica balteata</name>
    <name type="common">Banded cucumber beetle</name>
    <dbReference type="NCBI Taxonomy" id="107213"/>
    <lineage>
        <taxon>Eukaryota</taxon>
        <taxon>Metazoa</taxon>
        <taxon>Ecdysozoa</taxon>
        <taxon>Arthropoda</taxon>
        <taxon>Hexapoda</taxon>
        <taxon>Insecta</taxon>
        <taxon>Pterygota</taxon>
        <taxon>Neoptera</taxon>
        <taxon>Endopterygota</taxon>
        <taxon>Coleoptera</taxon>
        <taxon>Polyphaga</taxon>
        <taxon>Cucujiformia</taxon>
        <taxon>Chrysomeloidea</taxon>
        <taxon>Chrysomelidae</taxon>
        <taxon>Galerucinae</taxon>
        <taxon>Diabroticina</taxon>
        <taxon>Diabroticites</taxon>
        <taxon>Diabrotica</taxon>
    </lineage>
</organism>
<comment type="subcellular location">
    <subcellularLocation>
        <location evidence="10">Nucleus</location>
    </subcellularLocation>
</comment>
<dbReference type="EMBL" id="OU898280">
    <property type="protein sequence ID" value="CAG9835231.1"/>
    <property type="molecule type" value="Genomic_DNA"/>
</dbReference>
<keyword evidence="4 10" id="KW-0808">Transferase</keyword>
<dbReference type="Proteomes" id="UP001153709">
    <property type="component" value="Chromosome 5"/>
</dbReference>
<dbReference type="EC" id="2.7.1.20" evidence="3 10"/>
<keyword evidence="8 10" id="KW-0067">ATP-binding</keyword>
<keyword evidence="5 10" id="KW-0660">Purine salvage</keyword>
<dbReference type="PANTHER" id="PTHR45769:SF3">
    <property type="entry name" value="ADENOSINE KINASE"/>
    <property type="match status" value="1"/>
</dbReference>
<dbReference type="GO" id="GO:0044209">
    <property type="term" value="P:AMP salvage"/>
    <property type="evidence" value="ECO:0007669"/>
    <property type="project" value="UniProtKB-UniRule"/>
</dbReference>
<evidence type="ECO:0000256" key="1">
    <source>
        <dbReference type="ARBA" id="ARBA00004801"/>
    </source>
</evidence>
<evidence type="ECO:0000256" key="7">
    <source>
        <dbReference type="ARBA" id="ARBA00022777"/>
    </source>
</evidence>
<gene>
    <name evidence="12" type="ORF">DIABBA_LOCUS8447</name>
</gene>
<dbReference type="PRINTS" id="PR00989">
    <property type="entry name" value="ADENOKINASE"/>
</dbReference>
<dbReference type="AlphaFoldDB" id="A0A9N9T3U1"/>
<name>A0A9N9T3U1_DIABA</name>
<dbReference type="GO" id="GO:0006144">
    <property type="term" value="P:purine nucleobase metabolic process"/>
    <property type="evidence" value="ECO:0007669"/>
    <property type="project" value="TreeGrafter"/>
</dbReference>
<evidence type="ECO:0000256" key="9">
    <source>
        <dbReference type="PIRSR" id="PIRSR601805-1"/>
    </source>
</evidence>
<evidence type="ECO:0000256" key="8">
    <source>
        <dbReference type="ARBA" id="ARBA00022840"/>
    </source>
</evidence>
<dbReference type="InterPro" id="IPR002173">
    <property type="entry name" value="Carboh/pur_kinase_PfkB_CS"/>
</dbReference>
<evidence type="ECO:0000259" key="11">
    <source>
        <dbReference type="Pfam" id="PF00294"/>
    </source>
</evidence>
<proteinExistence type="inferred from homology"/>
<keyword evidence="13" id="KW-1185">Reference proteome</keyword>
<sequence>MIVAFGNPLLDTIVTVKDTTLIQKYDLPIDGQKEVPLYLLKQLLQDVQDMETTCAAGGCAQNTLRVFQWFTGKVHEAFIIGSVGNDEKGSLVKSLMEADGVKTEYIVQNIPTGATVCLVDGSRRSLVANVGAAECFKVEQIRRTNIRSIMYDADLAYIEGFFLTNREEAARYVLDCCNTLKLMVAFNISGVYVCDMVPDTLQYFVEHCDIIFGNKREFEAVAKLMKFSTVKELIQKILKNNTYKLKKVHGNIVVITDGANPGQCHHGEGEYFEFHVMDVEQDKFKDSIGAGDAFVGGFLAGLLEKKPLDWCATLGCYTANEIIRQTGCTLPKRPPVFDLNDIH</sequence>
<protein>
    <recommendedName>
        <fullName evidence="3 10">Adenosine kinase</fullName>
        <shortName evidence="10">AK</shortName>
        <ecNumber evidence="3 10">2.7.1.20</ecNumber>
    </recommendedName>
    <alternativeName>
        <fullName evidence="10">Adenosine 5'-phosphotransferase</fullName>
    </alternativeName>
</protein>
<dbReference type="Pfam" id="PF00294">
    <property type="entry name" value="PfkB"/>
    <property type="match status" value="1"/>
</dbReference>
<dbReference type="GO" id="GO:0005829">
    <property type="term" value="C:cytosol"/>
    <property type="evidence" value="ECO:0007669"/>
    <property type="project" value="TreeGrafter"/>
</dbReference>
<comment type="pathway">
    <text evidence="1 10">Purine metabolism; AMP biosynthesis via salvage pathway; AMP from adenosine: step 1/1.</text>
</comment>
<dbReference type="GO" id="GO:0006166">
    <property type="term" value="P:purine ribonucleoside salvage"/>
    <property type="evidence" value="ECO:0007669"/>
    <property type="project" value="UniProtKB-KW"/>
</dbReference>
<dbReference type="InterPro" id="IPR029056">
    <property type="entry name" value="Ribokinase-like"/>
</dbReference>
<dbReference type="Gene3D" id="3.30.1110.10">
    <property type="match status" value="1"/>
</dbReference>
<dbReference type="OrthoDB" id="432447at2759"/>
<evidence type="ECO:0000256" key="3">
    <source>
        <dbReference type="ARBA" id="ARBA00012119"/>
    </source>
</evidence>
<keyword evidence="10" id="KW-0539">Nucleus</keyword>
<evidence type="ECO:0000313" key="12">
    <source>
        <dbReference type="EMBL" id="CAG9835231.1"/>
    </source>
</evidence>
<reference evidence="12" key="1">
    <citation type="submission" date="2022-01" db="EMBL/GenBank/DDBJ databases">
        <authorList>
            <person name="King R."/>
        </authorList>
    </citation>
    <scope>NUCLEOTIDE SEQUENCE</scope>
</reference>
<dbReference type="PROSITE" id="PS00584">
    <property type="entry name" value="PFKB_KINASES_2"/>
    <property type="match status" value="1"/>
</dbReference>
<dbReference type="GO" id="GO:0005524">
    <property type="term" value="F:ATP binding"/>
    <property type="evidence" value="ECO:0007669"/>
    <property type="project" value="UniProtKB-UniRule"/>
</dbReference>
<evidence type="ECO:0000256" key="2">
    <source>
        <dbReference type="ARBA" id="ARBA00010688"/>
    </source>
</evidence>
<dbReference type="GO" id="GO:0004001">
    <property type="term" value="F:adenosine kinase activity"/>
    <property type="evidence" value="ECO:0007669"/>
    <property type="project" value="UniProtKB-UniRule"/>
</dbReference>
<dbReference type="PANTHER" id="PTHR45769">
    <property type="entry name" value="ADENOSINE KINASE"/>
    <property type="match status" value="1"/>
</dbReference>
<comment type="cofactor">
    <cofactor evidence="10">
        <name>Mg(2+)</name>
        <dbReference type="ChEBI" id="CHEBI:18420"/>
    </cofactor>
    <text evidence="10">Binds 3 Mg(2+) ions per subunit.</text>
</comment>
<dbReference type="Gene3D" id="3.40.1190.20">
    <property type="match status" value="1"/>
</dbReference>